<dbReference type="OrthoDB" id="427002at2759"/>
<evidence type="ECO:0000313" key="4">
    <source>
        <dbReference type="Proteomes" id="UP000604046"/>
    </source>
</evidence>
<dbReference type="AlphaFoldDB" id="A0A812RT35"/>
<dbReference type="Proteomes" id="UP000604046">
    <property type="component" value="Unassembled WGS sequence"/>
</dbReference>
<feature type="chain" id="PRO_5032831648" evidence="2">
    <location>
        <begin position="18"/>
        <end position="493"/>
    </location>
</feature>
<keyword evidence="4" id="KW-1185">Reference proteome</keyword>
<keyword evidence="1" id="KW-0472">Membrane</keyword>
<protein>
    <submittedName>
        <fullName evidence="3">Uncharacterized protein</fullName>
    </submittedName>
</protein>
<feature type="signal peptide" evidence="2">
    <location>
        <begin position="1"/>
        <end position="17"/>
    </location>
</feature>
<accession>A0A812RT35</accession>
<proteinExistence type="predicted"/>
<evidence type="ECO:0000256" key="1">
    <source>
        <dbReference type="SAM" id="Phobius"/>
    </source>
</evidence>
<evidence type="ECO:0000256" key="2">
    <source>
        <dbReference type="SAM" id="SignalP"/>
    </source>
</evidence>
<keyword evidence="2" id="KW-0732">Signal</keyword>
<name>A0A812RT35_9DINO</name>
<feature type="transmembrane region" description="Helical" evidence="1">
    <location>
        <begin position="380"/>
        <end position="403"/>
    </location>
</feature>
<keyword evidence="1" id="KW-1133">Transmembrane helix</keyword>
<organism evidence="3 4">
    <name type="scientific">Symbiodinium natans</name>
    <dbReference type="NCBI Taxonomy" id="878477"/>
    <lineage>
        <taxon>Eukaryota</taxon>
        <taxon>Sar</taxon>
        <taxon>Alveolata</taxon>
        <taxon>Dinophyceae</taxon>
        <taxon>Suessiales</taxon>
        <taxon>Symbiodiniaceae</taxon>
        <taxon>Symbiodinium</taxon>
    </lineage>
</organism>
<dbReference type="EMBL" id="CAJNDS010002370">
    <property type="protein sequence ID" value="CAE7452593.1"/>
    <property type="molecule type" value="Genomic_DNA"/>
</dbReference>
<keyword evidence="1" id="KW-0812">Transmembrane</keyword>
<sequence length="493" mass="54428">MVQLAALALQHWRLLLAGISHESRQGAQTLRCLLEAFQPAAIFLEIDRQDLASLKAMPEPSPSIAAECAEALRWADGHNKKLTPIDREQLTTRRRLAQSLSLHPGQLLRSRKHWGVVAPTTCVTAWREHLLTDCPILHEVMLEERDEFMAYQILLGLEQRLAGQHKNGGAGRSFGDGEALLEASLTQQLQRRAELDAARIGAALRWTLEPNEPNTLKPVQRICDLEEWRSFSNPLQPDPEHVLVICGPAHVEALRHRLEASMGASRPAHMFLARNAGLFPRLLINATAWNWEPVSPKAVLSLVSMEEGNAESAPTATPGPDTLGRLKTYDGLGPLATMVSSAWEALGPSSTRPMPTLSASAGPVFVHERLRSLSQKPLPMWPVFLVMYFMVPALAFLVIPIAIDMRWLQAFASGPEFPETLRVENLVLVSKLSCSIGKFSEVVEGHRLGESRDLESTATKYSQIKGPMKIASAVLGRVGLFVQKQGRRGLRMA</sequence>
<evidence type="ECO:0000313" key="3">
    <source>
        <dbReference type="EMBL" id="CAE7452593.1"/>
    </source>
</evidence>
<comment type="caution">
    <text evidence="3">The sequence shown here is derived from an EMBL/GenBank/DDBJ whole genome shotgun (WGS) entry which is preliminary data.</text>
</comment>
<reference evidence="3" key="1">
    <citation type="submission" date="2021-02" db="EMBL/GenBank/DDBJ databases">
        <authorList>
            <person name="Dougan E. K."/>
            <person name="Rhodes N."/>
            <person name="Thang M."/>
            <person name="Chan C."/>
        </authorList>
    </citation>
    <scope>NUCLEOTIDE SEQUENCE</scope>
</reference>
<gene>
    <name evidence="3" type="ORF">SNAT2548_LOCUS24812</name>
</gene>